<feature type="non-terminal residue" evidence="4">
    <location>
        <position position="1"/>
    </location>
</feature>
<dbReference type="InterPro" id="IPR036890">
    <property type="entry name" value="HATPase_C_sf"/>
</dbReference>
<reference evidence="4 5" key="1">
    <citation type="journal article" date="2016" name="Front. Microbiol.">
        <title>Single-Cell (Meta-)Genomics of a Dimorphic Candidatus Thiomargarita nelsonii Reveals Genomic Plasticity.</title>
        <authorList>
            <person name="Flood B.E."/>
            <person name="Fliss P."/>
            <person name="Jones D.S."/>
            <person name="Dick G.J."/>
            <person name="Jain S."/>
            <person name="Kaster A.K."/>
            <person name="Winkel M."/>
            <person name="Mussmann M."/>
            <person name="Bailey J."/>
        </authorList>
    </citation>
    <scope>NUCLEOTIDE SEQUENCE [LARGE SCALE GENOMIC DNA]</scope>
    <source>
        <strain evidence="4">Hydrate Ridge</strain>
    </source>
</reference>
<proteinExistence type="predicted"/>
<dbReference type="InterPro" id="IPR003594">
    <property type="entry name" value="HATPase_dom"/>
</dbReference>
<dbReference type="EC" id="2.7.13.3" evidence="2"/>
<comment type="catalytic activity">
    <reaction evidence="1">
        <text>ATP + protein L-histidine = ADP + protein N-phospho-L-histidine.</text>
        <dbReference type="EC" id="2.7.13.3"/>
    </reaction>
</comment>
<dbReference type="Gene3D" id="3.30.565.10">
    <property type="entry name" value="Histidine kinase-like ATPase, C-terminal domain"/>
    <property type="match status" value="1"/>
</dbReference>
<dbReference type="PRINTS" id="PR00344">
    <property type="entry name" value="BCTRLSENSOR"/>
</dbReference>
<evidence type="ECO:0000313" key="4">
    <source>
        <dbReference type="EMBL" id="TGO03403.1"/>
    </source>
</evidence>
<comment type="caution">
    <text evidence="4">The sequence shown here is derived from an EMBL/GenBank/DDBJ whole genome shotgun (WGS) entry which is preliminary data.</text>
</comment>
<dbReference type="PANTHER" id="PTHR43065">
    <property type="entry name" value="SENSOR HISTIDINE KINASE"/>
    <property type="match status" value="1"/>
</dbReference>
<dbReference type="InterPro" id="IPR005467">
    <property type="entry name" value="His_kinase_dom"/>
</dbReference>
<dbReference type="SMART" id="SM00387">
    <property type="entry name" value="HATPase_c"/>
    <property type="match status" value="1"/>
</dbReference>
<sequence>YIEGTLINLTPHLKKTQHQVTINGDEQIKIDSYPGAFSQVLTNLVLNSLQHAYQKGEAGQLRFDLKLESERLVIEYSDDGCGIAPAHLGKIFEPFFTTARAQGGTGLGLHIVYNLVTQKLRGTIRAESEEGVGTTFFMKFPLQLFRE</sequence>
<dbReference type="AlphaFoldDB" id="A0A4E0QRH9"/>
<keyword evidence="5" id="KW-1185">Reference proteome</keyword>
<dbReference type="PROSITE" id="PS50109">
    <property type="entry name" value="HIS_KIN"/>
    <property type="match status" value="1"/>
</dbReference>
<keyword evidence="4" id="KW-0418">Kinase</keyword>
<evidence type="ECO:0000256" key="1">
    <source>
        <dbReference type="ARBA" id="ARBA00000085"/>
    </source>
</evidence>
<name>A0A4E0QRH9_9GAMM</name>
<dbReference type="Pfam" id="PF02518">
    <property type="entry name" value="HATPase_c"/>
    <property type="match status" value="1"/>
</dbReference>
<dbReference type="GO" id="GO:0004673">
    <property type="term" value="F:protein histidine kinase activity"/>
    <property type="evidence" value="ECO:0007669"/>
    <property type="project" value="UniProtKB-EC"/>
</dbReference>
<dbReference type="SUPFAM" id="SSF55874">
    <property type="entry name" value="ATPase domain of HSP90 chaperone/DNA topoisomerase II/histidine kinase"/>
    <property type="match status" value="1"/>
</dbReference>
<dbReference type="Proteomes" id="UP000030428">
    <property type="component" value="Unassembled WGS sequence"/>
</dbReference>
<protein>
    <recommendedName>
        <fullName evidence="2">histidine kinase</fullName>
        <ecNumber evidence="2">2.7.13.3</ecNumber>
    </recommendedName>
</protein>
<feature type="domain" description="Histidine kinase" evidence="3">
    <location>
        <begin position="37"/>
        <end position="144"/>
    </location>
</feature>
<evidence type="ECO:0000256" key="2">
    <source>
        <dbReference type="ARBA" id="ARBA00012438"/>
    </source>
</evidence>
<evidence type="ECO:0000313" key="5">
    <source>
        <dbReference type="Proteomes" id="UP000030428"/>
    </source>
</evidence>
<keyword evidence="4" id="KW-0808">Transferase</keyword>
<gene>
    <name evidence="4" type="ORF">PN36_07240</name>
</gene>
<evidence type="ECO:0000259" key="3">
    <source>
        <dbReference type="PROSITE" id="PS50109"/>
    </source>
</evidence>
<organism evidence="4 5">
    <name type="scientific">Candidatus Thiomargarita nelsonii</name>
    <dbReference type="NCBI Taxonomy" id="1003181"/>
    <lineage>
        <taxon>Bacteria</taxon>
        <taxon>Pseudomonadati</taxon>
        <taxon>Pseudomonadota</taxon>
        <taxon>Gammaproteobacteria</taxon>
        <taxon>Thiotrichales</taxon>
        <taxon>Thiotrichaceae</taxon>
        <taxon>Thiomargarita</taxon>
    </lineage>
</organism>
<accession>A0A4E0QRH9</accession>
<dbReference type="InterPro" id="IPR004358">
    <property type="entry name" value="Sig_transdc_His_kin-like_C"/>
</dbReference>
<dbReference type="EMBL" id="JSZA02000020">
    <property type="protein sequence ID" value="TGO03403.1"/>
    <property type="molecule type" value="Genomic_DNA"/>
</dbReference>
<dbReference type="PANTHER" id="PTHR43065:SF47">
    <property type="match status" value="1"/>
</dbReference>